<comment type="subcellular location">
    <subcellularLocation>
        <location evidence="4">Cytoplasm</location>
    </subcellularLocation>
</comment>
<dbReference type="EMBL" id="MKEK01000001">
    <property type="protein sequence ID" value="OEY70947.1"/>
    <property type="molecule type" value="Genomic_DNA"/>
</dbReference>
<comment type="pathway">
    <text evidence="4">Cofactor biosynthesis; ubiquinone biosynthesis.</text>
</comment>
<dbReference type="EC" id="4.1.3.40" evidence="4"/>
<dbReference type="InterPro" id="IPR007440">
    <property type="entry name" value="Chorismate--pyruvate_lyase"/>
</dbReference>
<comment type="similarity">
    <text evidence="4">Belongs to the UbiC family.</text>
</comment>
<keyword evidence="1 4" id="KW-0963">Cytoplasm</keyword>
<keyword evidence="6" id="KW-1185">Reference proteome</keyword>
<accession>A0A1E7Q9W6</accession>
<dbReference type="SUPFAM" id="SSF64288">
    <property type="entry name" value="Chorismate lyase-like"/>
    <property type="match status" value="1"/>
</dbReference>
<evidence type="ECO:0000256" key="3">
    <source>
        <dbReference type="ARBA" id="ARBA00023239"/>
    </source>
</evidence>
<comment type="function">
    <text evidence="4">Removes the pyruvyl group from chorismate, with concomitant aromatization of the ring, to provide 4-hydroxybenzoate (4HB) for the ubiquinone pathway.</text>
</comment>
<protein>
    <recommendedName>
        <fullName evidence="4">Probable chorismate pyruvate-lyase</fullName>
        <shortName evidence="4">CL</shortName>
        <shortName evidence="4">CPL</shortName>
        <ecNumber evidence="4">4.1.3.40</ecNumber>
    </recommendedName>
</protein>
<keyword evidence="3 4" id="KW-0456">Lyase</keyword>
<evidence type="ECO:0000256" key="1">
    <source>
        <dbReference type="ARBA" id="ARBA00022490"/>
    </source>
</evidence>
<dbReference type="HAMAP" id="MF_01632">
    <property type="entry name" value="UbiC"/>
    <property type="match status" value="1"/>
</dbReference>
<evidence type="ECO:0000256" key="4">
    <source>
        <dbReference type="HAMAP-Rule" id="MF_01632"/>
    </source>
</evidence>
<organism evidence="5 6">
    <name type="scientific">Rheinheimera salexigens</name>
    <dbReference type="NCBI Taxonomy" id="1628148"/>
    <lineage>
        <taxon>Bacteria</taxon>
        <taxon>Pseudomonadati</taxon>
        <taxon>Pseudomonadota</taxon>
        <taxon>Gammaproteobacteria</taxon>
        <taxon>Chromatiales</taxon>
        <taxon>Chromatiaceae</taxon>
        <taxon>Rheinheimera</taxon>
    </lineage>
</organism>
<dbReference type="UniPathway" id="UPA00232"/>
<keyword evidence="2 4" id="KW-0831">Ubiquinone biosynthesis</keyword>
<dbReference type="InterPro" id="IPR028978">
    <property type="entry name" value="Chorismate_lyase_/UTRA_dom_sf"/>
</dbReference>
<gene>
    <name evidence="4" type="primary">ubiC</name>
    <name evidence="5" type="ORF">BI198_04730</name>
</gene>
<feature type="binding site" evidence="4">
    <location>
        <position position="94"/>
    </location>
    <ligand>
        <name>substrate</name>
    </ligand>
</feature>
<dbReference type="AlphaFoldDB" id="A0A1E7Q9W6"/>
<dbReference type="Proteomes" id="UP000242258">
    <property type="component" value="Unassembled WGS sequence"/>
</dbReference>
<dbReference type="GO" id="GO:0008813">
    <property type="term" value="F:chorismate lyase activity"/>
    <property type="evidence" value="ECO:0007669"/>
    <property type="project" value="UniProtKB-UniRule"/>
</dbReference>
<dbReference type="STRING" id="1628148.BI198_04730"/>
<feature type="binding site" evidence="4">
    <location>
        <position position="147"/>
    </location>
    <ligand>
        <name>substrate</name>
    </ligand>
</feature>
<feature type="binding site" evidence="4">
    <location>
        <position position="57"/>
    </location>
    <ligand>
        <name>substrate</name>
    </ligand>
</feature>
<dbReference type="GO" id="GO:0042866">
    <property type="term" value="P:pyruvate biosynthetic process"/>
    <property type="evidence" value="ECO:0007669"/>
    <property type="project" value="UniProtKB-UniRule"/>
</dbReference>
<name>A0A1E7Q9W6_9GAMM</name>
<dbReference type="Gene3D" id="3.40.1410.10">
    <property type="entry name" value="Chorismate lyase-like"/>
    <property type="match status" value="1"/>
</dbReference>
<comment type="catalytic activity">
    <reaction evidence="4">
        <text>chorismate = 4-hydroxybenzoate + pyruvate</text>
        <dbReference type="Rhea" id="RHEA:16505"/>
        <dbReference type="ChEBI" id="CHEBI:15361"/>
        <dbReference type="ChEBI" id="CHEBI:17879"/>
        <dbReference type="ChEBI" id="CHEBI:29748"/>
        <dbReference type="EC" id="4.1.3.40"/>
    </reaction>
</comment>
<keyword evidence="4 5" id="KW-0670">Pyruvate</keyword>
<evidence type="ECO:0000256" key="2">
    <source>
        <dbReference type="ARBA" id="ARBA00022688"/>
    </source>
</evidence>
<reference evidence="6" key="1">
    <citation type="submission" date="2016-09" db="EMBL/GenBank/DDBJ databases">
        <authorList>
            <person name="Wan X."/>
            <person name="Hou S."/>
        </authorList>
    </citation>
    <scope>NUCLEOTIDE SEQUENCE [LARGE SCALE GENOMIC DNA]</scope>
    <source>
        <strain evidence="6">KH87</strain>
    </source>
</reference>
<dbReference type="GO" id="GO:0005829">
    <property type="term" value="C:cytosol"/>
    <property type="evidence" value="ECO:0007669"/>
    <property type="project" value="TreeGrafter"/>
</dbReference>
<dbReference type="GO" id="GO:0006744">
    <property type="term" value="P:ubiquinone biosynthetic process"/>
    <property type="evidence" value="ECO:0007669"/>
    <property type="project" value="UniProtKB-UniRule"/>
</dbReference>
<comment type="caution">
    <text evidence="4">Lacks conserved residue(s) required for the propagation of feature annotation.</text>
</comment>
<sequence length="167" mass="18806">MILPPSIAPWLLEVASLTARLKRHCQQFHLQVVHESMQPLPSFLQPLFPASAPALLREVILYCDDKPCVYAQSWLPKTTLDILQPLANMGQRPLGDYIFRQANLVRGEIEACKVDISLPQVAAGQLQQCWARRSIFQLQQQPFLVAEVFLPAIQQLSATANHVTRAQ</sequence>
<comment type="caution">
    <text evidence="5">The sequence shown here is derived from an EMBL/GenBank/DDBJ whole genome shotgun (WGS) entry which is preliminary data.</text>
</comment>
<dbReference type="PANTHER" id="PTHR38683">
    <property type="entry name" value="CHORISMATE PYRUVATE-LYASE"/>
    <property type="match status" value="1"/>
</dbReference>
<evidence type="ECO:0000313" key="5">
    <source>
        <dbReference type="EMBL" id="OEY70947.1"/>
    </source>
</evidence>
<proteinExistence type="inferred from homology"/>
<dbReference type="PANTHER" id="PTHR38683:SF1">
    <property type="entry name" value="CHORISMATE PYRUVATE-LYASE"/>
    <property type="match status" value="1"/>
</dbReference>
<evidence type="ECO:0000313" key="6">
    <source>
        <dbReference type="Proteomes" id="UP000242258"/>
    </source>
</evidence>
<dbReference type="Pfam" id="PF04345">
    <property type="entry name" value="Chor_lyase"/>
    <property type="match status" value="1"/>
</dbReference>